<dbReference type="InterPro" id="IPR014721">
    <property type="entry name" value="Ribsml_uS5_D2-typ_fold_subgr"/>
</dbReference>
<feature type="active site" evidence="1">
    <location>
        <position position="286"/>
    </location>
</feature>
<dbReference type="Pfam" id="PF05362">
    <property type="entry name" value="Lon_C"/>
    <property type="match status" value="1"/>
</dbReference>
<feature type="transmembrane region" description="Helical" evidence="2">
    <location>
        <begin position="16"/>
        <end position="38"/>
    </location>
</feature>
<dbReference type="SUPFAM" id="SSF50156">
    <property type="entry name" value="PDZ domain-like"/>
    <property type="match status" value="1"/>
</dbReference>
<keyword evidence="2" id="KW-1133">Transmembrane helix</keyword>
<dbReference type="GO" id="GO:0005524">
    <property type="term" value="F:ATP binding"/>
    <property type="evidence" value="ECO:0007669"/>
    <property type="project" value="InterPro"/>
</dbReference>
<keyword evidence="5" id="KW-1185">Reference proteome</keyword>
<evidence type="ECO:0000313" key="5">
    <source>
        <dbReference type="Proteomes" id="UP000033682"/>
    </source>
</evidence>
<dbReference type="InterPro" id="IPR001478">
    <property type="entry name" value="PDZ"/>
</dbReference>
<keyword evidence="1" id="KW-0645">Protease</keyword>
<gene>
    <name evidence="4" type="ORF">JF72_06160</name>
</gene>
<dbReference type="GO" id="GO:0006508">
    <property type="term" value="P:proteolysis"/>
    <property type="evidence" value="ECO:0007669"/>
    <property type="project" value="UniProtKB-KW"/>
</dbReference>
<dbReference type="GO" id="GO:0004252">
    <property type="term" value="F:serine-type endopeptidase activity"/>
    <property type="evidence" value="ECO:0007669"/>
    <property type="project" value="UniProtKB-UniRule"/>
</dbReference>
<protein>
    <recommendedName>
        <fullName evidence="1">endopeptidase La</fullName>
        <ecNumber evidence="1">3.4.21.53</ecNumber>
    </recommendedName>
</protein>
<dbReference type="PANTHER" id="PTHR10046">
    <property type="entry name" value="ATP DEPENDENT LON PROTEASE FAMILY MEMBER"/>
    <property type="match status" value="1"/>
</dbReference>
<evidence type="ECO:0000256" key="1">
    <source>
        <dbReference type="PROSITE-ProRule" id="PRU01122"/>
    </source>
</evidence>
<dbReference type="Pfam" id="PF13180">
    <property type="entry name" value="PDZ_2"/>
    <property type="match status" value="1"/>
</dbReference>
<keyword evidence="2" id="KW-0812">Transmembrane</keyword>
<dbReference type="STRING" id="303541.JF72_06160"/>
<keyword evidence="1" id="KW-0378">Hydrolase</keyword>
<reference evidence="4 5" key="1">
    <citation type="submission" date="2015-01" db="EMBL/GenBank/DDBJ databases">
        <title>Comparative genomics of the lactic acid bacteria isolated from the honey bee gut.</title>
        <authorList>
            <person name="Ellegaard K.M."/>
            <person name="Tamarit D."/>
            <person name="Javelind E."/>
            <person name="Olofsson T."/>
            <person name="Andersson S.G."/>
            <person name="Vasquez A."/>
        </authorList>
    </citation>
    <scope>NUCLEOTIDE SEQUENCE [LARGE SCALE GENOMIC DNA]</scope>
    <source>
        <strain evidence="4 5">Hma11</strain>
    </source>
</reference>
<dbReference type="PROSITE" id="PS51786">
    <property type="entry name" value="LON_PROTEOLYTIC"/>
    <property type="match status" value="1"/>
</dbReference>
<proteinExistence type="inferred from homology"/>
<comment type="catalytic activity">
    <reaction evidence="1">
        <text>Hydrolysis of proteins in presence of ATP.</text>
        <dbReference type="EC" id="3.4.21.53"/>
    </reaction>
</comment>
<evidence type="ECO:0000313" key="4">
    <source>
        <dbReference type="EMBL" id="KJY61337.1"/>
    </source>
</evidence>
<organism evidence="4 5">
    <name type="scientific">Lactobacillus apis</name>
    <dbReference type="NCBI Taxonomy" id="303541"/>
    <lineage>
        <taxon>Bacteria</taxon>
        <taxon>Bacillati</taxon>
        <taxon>Bacillota</taxon>
        <taxon>Bacilli</taxon>
        <taxon>Lactobacillales</taxon>
        <taxon>Lactobacillaceae</taxon>
        <taxon>Lactobacillus</taxon>
    </lineage>
</organism>
<dbReference type="InterPro" id="IPR036034">
    <property type="entry name" value="PDZ_sf"/>
</dbReference>
<dbReference type="Gene3D" id="3.30.230.10">
    <property type="match status" value="1"/>
</dbReference>
<dbReference type="SUPFAM" id="SSF54211">
    <property type="entry name" value="Ribosomal protein S5 domain 2-like"/>
    <property type="match status" value="1"/>
</dbReference>
<dbReference type="GO" id="GO:0004176">
    <property type="term" value="F:ATP-dependent peptidase activity"/>
    <property type="evidence" value="ECO:0007669"/>
    <property type="project" value="UniProtKB-UniRule"/>
</dbReference>
<dbReference type="Proteomes" id="UP000033682">
    <property type="component" value="Unassembled WGS sequence"/>
</dbReference>
<feature type="domain" description="Lon proteolytic" evidence="3">
    <location>
        <begin position="237"/>
        <end position="346"/>
    </location>
</feature>
<dbReference type="EMBL" id="JXLG01000005">
    <property type="protein sequence ID" value="KJY61337.1"/>
    <property type="molecule type" value="Genomic_DNA"/>
</dbReference>
<dbReference type="InterPro" id="IPR020568">
    <property type="entry name" value="Ribosomal_Su5_D2-typ_SF"/>
</dbReference>
<dbReference type="InterPro" id="IPR008269">
    <property type="entry name" value="Lon_proteolytic"/>
</dbReference>
<keyword evidence="1" id="KW-0720">Serine protease</keyword>
<feature type="active site" evidence="1">
    <location>
        <position position="241"/>
    </location>
</feature>
<dbReference type="GO" id="GO:0030163">
    <property type="term" value="P:protein catabolic process"/>
    <property type="evidence" value="ECO:0007669"/>
    <property type="project" value="InterPro"/>
</dbReference>
<dbReference type="RefSeq" id="WP_046306771.1">
    <property type="nucleotide sequence ID" value="NZ_KQ034000.1"/>
</dbReference>
<dbReference type="InterPro" id="IPR027065">
    <property type="entry name" value="Lon_Prtase"/>
</dbReference>
<dbReference type="PATRIC" id="fig|303541.3.peg.771"/>
<keyword evidence="2" id="KW-0472">Membrane</keyword>
<dbReference type="EC" id="3.4.21.53" evidence="1"/>
<dbReference type="Gene3D" id="2.30.42.10">
    <property type="match status" value="1"/>
</dbReference>
<evidence type="ECO:0000256" key="2">
    <source>
        <dbReference type="SAM" id="Phobius"/>
    </source>
</evidence>
<evidence type="ECO:0000259" key="3">
    <source>
        <dbReference type="PROSITE" id="PS51786"/>
    </source>
</evidence>
<sequence>MNNETKDKGKKKSHKWLFFFIAVVAIVVGLSWPTNYYLEMPGEAFQVSQFIRSGKKAPNNYYLVTVSETQRPASVLRYLLSYTRKYETRISREELLGDATSSQYEELQNWYMETSQQNAIYYAAKKAGLKPKLNYEGVYVMQVQKHSSFKKKLQIGDTVLGANGHRFKSTEEMLSYFQKKKIGSKVKINVLRNNKPLTFSGKIVKVEGTNKPGIGIQLVEHVKVTTKPELKIDAGAIGGPSAGLMFTLTSYETFTQQDLAKGHKIAGTGTISPKGKVGAIGGVDKKVVAADRAGAEVFFAPTDTSQLKKADSNYQVAKRTAKQIKTKMKIVPVGTFEDALHYLQKHY</sequence>
<dbReference type="NCBIfam" id="NF041438">
    <property type="entry name" value="SepM_fam_S16"/>
    <property type="match status" value="1"/>
</dbReference>
<accession>A0A0F4LR93</accession>
<comment type="similarity">
    <text evidence="1">Belongs to the peptidase S16 family.</text>
</comment>
<dbReference type="HOGENOM" id="CLU_042037_2_0_9"/>
<name>A0A0F4LR93_9LACO</name>
<dbReference type="AlphaFoldDB" id="A0A0F4LR93"/>
<comment type="caution">
    <text evidence="4">The sequence shown here is derived from an EMBL/GenBank/DDBJ whole genome shotgun (WGS) entry which is preliminary data.</text>
</comment>